<dbReference type="SUPFAM" id="SSF54826">
    <property type="entry name" value="Enolase N-terminal domain-like"/>
    <property type="match status" value="1"/>
</dbReference>
<dbReference type="InterPro" id="IPR013341">
    <property type="entry name" value="Mandelate_racemase_N_dom"/>
</dbReference>
<dbReference type="Pfam" id="PF02746">
    <property type="entry name" value="MR_MLE_N"/>
    <property type="match status" value="1"/>
</dbReference>
<organism evidence="5 6">
    <name type="scientific">Microbaculum marinum</name>
    <dbReference type="NCBI Taxonomy" id="1764581"/>
    <lineage>
        <taxon>Bacteria</taxon>
        <taxon>Pseudomonadati</taxon>
        <taxon>Pseudomonadota</taxon>
        <taxon>Alphaproteobacteria</taxon>
        <taxon>Hyphomicrobiales</taxon>
        <taxon>Tepidamorphaceae</taxon>
        <taxon>Microbaculum</taxon>
    </lineage>
</organism>
<evidence type="ECO:0000256" key="3">
    <source>
        <dbReference type="ARBA" id="ARBA00022842"/>
    </source>
</evidence>
<dbReference type="Gene3D" id="3.20.20.120">
    <property type="entry name" value="Enolase-like C-terminal domain"/>
    <property type="match status" value="1"/>
</dbReference>
<comment type="caution">
    <text evidence="5">The sequence shown here is derived from an EMBL/GenBank/DDBJ whole genome shotgun (WGS) entry which is preliminary data.</text>
</comment>
<dbReference type="GO" id="GO:0009063">
    <property type="term" value="P:amino acid catabolic process"/>
    <property type="evidence" value="ECO:0007669"/>
    <property type="project" value="InterPro"/>
</dbReference>
<evidence type="ECO:0000313" key="5">
    <source>
        <dbReference type="EMBL" id="MEJ8570742.1"/>
    </source>
</evidence>
<dbReference type="Gene3D" id="3.30.390.10">
    <property type="entry name" value="Enolase-like, N-terminal domain"/>
    <property type="match status" value="1"/>
</dbReference>
<reference evidence="5 6" key="1">
    <citation type="submission" date="2024-02" db="EMBL/GenBank/DDBJ databases">
        <title>Genome analysis and characterization of Microbaculum marinisediminis sp. nov., isolated from marine sediment.</title>
        <authorList>
            <person name="Du Z.-J."/>
            <person name="Ye Y.-Q."/>
            <person name="Zhang Z.-R."/>
            <person name="Yuan S.-M."/>
            <person name="Zhang X.-Y."/>
        </authorList>
    </citation>
    <scope>NUCLEOTIDE SEQUENCE [LARGE SCALE GENOMIC DNA]</scope>
    <source>
        <strain evidence="5 6">SDUM1044001</strain>
    </source>
</reference>
<dbReference type="PANTHER" id="PTHR13794:SF58">
    <property type="entry name" value="MITOCHONDRIAL ENOLASE SUPERFAMILY MEMBER 1"/>
    <property type="match status" value="1"/>
</dbReference>
<sequence>MISSHSIESYDISVLSMPLREPFRMVTNTIVTVDAVVLRLYLKSGLVGNAYLFSYDRRLTRILAELCDWLVEAIQQSDISDPEACWRLLNRSITLVGPEGLAMMAVAAVDVAIWDLKAKSLGVPLWRLLDRPGEGTAVYGSGGGLGSSIDALLREATDFVAMGCGGYKMKVGQPRLREDVERVRSVREAIGPGVALIADANQGWDYETAIRFADEIADLDLLWLEEPLAVRDKEANRLLRSRLSMPLAGGENEFGSYTFQGLVESDSLDIIMPNLQRSGGITGWLEIAEIAARSDCAVSMHLFCEIAAQLMDGLPNGGWVEYLPWWDRMMVTPHAFDGGKIRPPATAGVGLEFDESAVKRYSAI</sequence>
<dbReference type="SUPFAM" id="SSF51604">
    <property type="entry name" value="Enolase C-terminal domain-like"/>
    <property type="match status" value="1"/>
</dbReference>
<accession>A0AAW9RKK6</accession>
<name>A0AAW9RKK6_9HYPH</name>
<keyword evidence="3" id="KW-0460">Magnesium</keyword>
<evidence type="ECO:0000256" key="1">
    <source>
        <dbReference type="ARBA" id="ARBA00001946"/>
    </source>
</evidence>
<dbReference type="Proteomes" id="UP001378188">
    <property type="component" value="Unassembled WGS sequence"/>
</dbReference>
<proteinExistence type="predicted"/>
<comment type="cofactor">
    <cofactor evidence="1">
        <name>Mg(2+)</name>
        <dbReference type="ChEBI" id="CHEBI:18420"/>
    </cofactor>
</comment>
<dbReference type="AlphaFoldDB" id="A0AAW9RKK6"/>
<dbReference type="PANTHER" id="PTHR13794">
    <property type="entry name" value="ENOLASE SUPERFAMILY, MANDELATE RACEMASE"/>
    <property type="match status" value="1"/>
</dbReference>
<evidence type="ECO:0000259" key="4">
    <source>
        <dbReference type="SMART" id="SM00922"/>
    </source>
</evidence>
<dbReference type="InterPro" id="IPR029017">
    <property type="entry name" value="Enolase-like_N"/>
</dbReference>
<evidence type="ECO:0000313" key="6">
    <source>
        <dbReference type="Proteomes" id="UP001378188"/>
    </source>
</evidence>
<feature type="domain" description="Mandelate racemase/muconate lactonizing enzyme C-terminal" evidence="4">
    <location>
        <begin position="149"/>
        <end position="246"/>
    </location>
</feature>
<dbReference type="SFLD" id="SFLDS00001">
    <property type="entry name" value="Enolase"/>
    <property type="match status" value="1"/>
</dbReference>
<dbReference type="GO" id="GO:0016836">
    <property type="term" value="F:hydro-lyase activity"/>
    <property type="evidence" value="ECO:0007669"/>
    <property type="project" value="TreeGrafter"/>
</dbReference>
<gene>
    <name evidence="5" type="ORF">V3328_04615</name>
</gene>
<dbReference type="InterPro" id="IPR046945">
    <property type="entry name" value="RHMD-like"/>
</dbReference>
<dbReference type="PROSITE" id="PS00909">
    <property type="entry name" value="MR_MLE_2"/>
    <property type="match status" value="1"/>
</dbReference>
<dbReference type="RefSeq" id="WP_340328488.1">
    <property type="nucleotide sequence ID" value="NZ_JAZHOF010000002.1"/>
</dbReference>
<keyword evidence="6" id="KW-1185">Reference proteome</keyword>
<dbReference type="CDD" id="cd03316">
    <property type="entry name" value="MR_like"/>
    <property type="match status" value="1"/>
</dbReference>
<keyword evidence="2" id="KW-0479">Metal-binding</keyword>
<dbReference type="Pfam" id="PF13378">
    <property type="entry name" value="MR_MLE_C"/>
    <property type="match status" value="1"/>
</dbReference>
<dbReference type="GO" id="GO:0000287">
    <property type="term" value="F:magnesium ion binding"/>
    <property type="evidence" value="ECO:0007669"/>
    <property type="project" value="UniProtKB-ARBA"/>
</dbReference>
<dbReference type="InterPro" id="IPR036849">
    <property type="entry name" value="Enolase-like_C_sf"/>
</dbReference>
<protein>
    <submittedName>
        <fullName evidence="5">Mandelate racemase/muconate lactonizing enzyme family protein</fullName>
    </submittedName>
</protein>
<dbReference type="EMBL" id="JAZHOF010000002">
    <property type="protein sequence ID" value="MEJ8570742.1"/>
    <property type="molecule type" value="Genomic_DNA"/>
</dbReference>
<dbReference type="SMART" id="SM00922">
    <property type="entry name" value="MR_MLE"/>
    <property type="match status" value="1"/>
</dbReference>
<evidence type="ECO:0000256" key="2">
    <source>
        <dbReference type="ARBA" id="ARBA00022723"/>
    </source>
</evidence>
<dbReference type="InterPro" id="IPR018110">
    <property type="entry name" value="Mandel_Rmase/mucon_lact_enz_CS"/>
</dbReference>
<dbReference type="GO" id="GO:0016052">
    <property type="term" value="P:carbohydrate catabolic process"/>
    <property type="evidence" value="ECO:0007669"/>
    <property type="project" value="TreeGrafter"/>
</dbReference>
<dbReference type="InterPro" id="IPR029065">
    <property type="entry name" value="Enolase_C-like"/>
</dbReference>
<dbReference type="InterPro" id="IPR013342">
    <property type="entry name" value="Mandelate_racemase_C"/>
</dbReference>